<evidence type="ECO:0000313" key="1">
    <source>
        <dbReference type="EMBL" id="MCA2016053.1"/>
    </source>
</evidence>
<keyword evidence="2" id="KW-1185">Reference proteome</keyword>
<organism evidence="1 2">
    <name type="scientific">Vibrio tritonius</name>
    <dbReference type="NCBI Taxonomy" id="1435069"/>
    <lineage>
        <taxon>Bacteria</taxon>
        <taxon>Pseudomonadati</taxon>
        <taxon>Pseudomonadota</taxon>
        <taxon>Gammaproteobacteria</taxon>
        <taxon>Vibrionales</taxon>
        <taxon>Vibrionaceae</taxon>
        <taxon>Vibrio</taxon>
    </lineage>
</organism>
<gene>
    <name evidence="1" type="ORF">LDJ79_08020</name>
</gene>
<dbReference type="EMBL" id="JAIWIU010000044">
    <property type="protein sequence ID" value="MCA2016053.1"/>
    <property type="molecule type" value="Genomic_DNA"/>
</dbReference>
<name>A0ABS7YK43_9VIBR</name>
<reference evidence="2" key="1">
    <citation type="submission" date="2023-07" db="EMBL/GenBank/DDBJ databases">
        <title>Molecular identification of indigenous halophilic bacteria isolated from red sea cost, biodegradation of synthetic dyes and assessment of degraded metabolite toxicity.</title>
        <authorList>
            <person name="Chaieb K."/>
            <person name="Altayb H.N."/>
        </authorList>
    </citation>
    <scope>NUCLEOTIDE SEQUENCE [LARGE SCALE GENOMIC DNA]</scope>
    <source>
        <strain evidence="2">K20</strain>
    </source>
</reference>
<sequence>MVGLFVSIGLNKLYSKFGLTDKVVEYIEKSQQEVVQKARELQDDVWDIGARLIDGMLDIGKEIIEKEIVKYLRNSIHQLVPRNI</sequence>
<accession>A0ABS7YK43</accession>
<dbReference type="Proteomes" id="UP001199044">
    <property type="component" value="Unassembled WGS sequence"/>
</dbReference>
<protein>
    <submittedName>
        <fullName evidence="1">Uncharacterized protein</fullName>
    </submittedName>
</protein>
<dbReference type="RefSeq" id="WP_225250201.1">
    <property type="nucleotide sequence ID" value="NZ_JAIWIU010000044.1"/>
</dbReference>
<comment type="caution">
    <text evidence="1">The sequence shown here is derived from an EMBL/GenBank/DDBJ whole genome shotgun (WGS) entry which is preliminary data.</text>
</comment>
<proteinExistence type="predicted"/>
<evidence type="ECO:0000313" key="2">
    <source>
        <dbReference type="Proteomes" id="UP001199044"/>
    </source>
</evidence>